<gene>
    <name evidence="1" type="ORF">DSM104440_01476</name>
</gene>
<name>A0A6M4H4Z3_9PROT</name>
<dbReference type="EMBL" id="CP053073">
    <property type="protein sequence ID" value="QJR14666.1"/>
    <property type="molecule type" value="Genomic_DNA"/>
</dbReference>
<protein>
    <submittedName>
        <fullName evidence="1">Uncharacterized protein</fullName>
    </submittedName>
</protein>
<keyword evidence="2" id="KW-1185">Reference proteome</keyword>
<organism evidence="1 2">
    <name type="scientific">Usitatibacter palustris</name>
    <dbReference type="NCBI Taxonomy" id="2732487"/>
    <lineage>
        <taxon>Bacteria</taxon>
        <taxon>Pseudomonadati</taxon>
        <taxon>Pseudomonadota</taxon>
        <taxon>Betaproteobacteria</taxon>
        <taxon>Nitrosomonadales</taxon>
        <taxon>Usitatibacteraceae</taxon>
        <taxon>Usitatibacter</taxon>
    </lineage>
</organism>
<dbReference type="InParanoid" id="A0A6M4H4Z3"/>
<dbReference type="KEGG" id="upl:DSM104440_01476"/>
<evidence type="ECO:0000313" key="2">
    <source>
        <dbReference type="Proteomes" id="UP000503096"/>
    </source>
</evidence>
<accession>A0A6M4H4Z3</accession>
<sequence>MGIVTGKVVEGKVLVDGTTLPEGARAPHS</sequence>
<reference evidence="1 2" key="1">
    <citation type="submission" date="2020-04" db="EMBL/GenBank/DDBJ databases">
        <title>Usitatibacter rugosus gen. nov., sp. nov. and Usitatibacter palustris sp. nov., novel members of Usitatibacteraceae fam. nov. within the order Nitrosomonadales isolated from soil.</title>
        <authorList>
            <person name="Huber K.J."/>
            <person name="Neumann-Schaal M."/>
            <person name="Geppert A."/>
            <person name="Luckner M."/>
            <person name="Wanner G."/>
            <person name="Overmann J."/>
        </authorList>
    </citation>
    <scope>NUCLEOTIDE SEQUENCE [LARGE SCALE GENOMIC DNA]</scope>
    <source>
        <strain evidence="1 2">Swamp67</strain>
    </source>
</reference>
<evidence type="ECO:0000313" key="1">
    <source>
        <dbReference type="EMBL" id="QJR14666.1"/>
    </source>
</evidence>
<dbReference type="AlphaFoldDB" id="A0A6M4H4Z3"/>
<proteinExistence type="predicted"/>
<dbReference type="Proteomes" id="UP000503096">
    <property type="component" value="Chromosome"/>
</dbReference>